<feature type="region of interest" description="Disordered" evidence="1">
    <location>
        <begin position="1"/>
        <end position="51"/>
    </location>
</feature>
<name>A0ABS1B785_9MICO</name>
<dbReference type="InterPro" id="IPR038732">
    <property type="entry name" value="HpyO/CreE_NAD-binding"/>
</dbReference>
<evidence type="ECO:0000313" key="4">
    <source>
        <dbReference type="Proteomes" id="UP000612352"/>
    </source>
</evidence>
<feature type="domain" description="FAD-dependent urate hydroxylase HpyO/Asp monooxygenase CreE-like FAD/NAD(P)-binding" evidence="2">
    <location>
        <begin position="56"/>
        <end position="218"/>
    </location>
</feature>
<proteinExistence type="predicted"/>
<dbReference type="Gene3D" id="3.50.50.60">
    <property type="entry name" value="FAD/NAD(P)-binding domain"/>
    <property type="match status" value="1"/>
</dbReference>
<gene>
    <name evidence="3" type="ORF">I8D64_03595</name>
</gene>
<organism evidence="3 4">
    <name type="scientific">Brachybacterium halotolerans</name>
    <dbReference type="NCBI Taxonomy" id="2795215"/>
    <lineage>
        <taxon>Bacteria</taxon>
        <taxon>Bacillati</taxon>
        <taxon>Actinomycetota</taxon>
        <taxon>Actinomycetes</taxon>
        <taxon>Micrococcales</taxon>
        <taxon>Dermabacteraceae</taxon>
        <taxon>Brachybacterium</taxon>
    </lineage>
</organism>
<feature type="compositionally biased region" description="Basic and acidic residues" evidence="1">
    <location>
        <begin position="20"/>
        <end position="35"/>
    </location>
</feature>
<dbReference type="Pfam" id="PF13454">
    <property type="entry name" value="NAD_binding_9"/>
    <property type="match status" value="1"/>
</dbReference>
<feature type="compositionally biased region" description="Low complexity" evidence="1">
    <location>
        <begin position="9"/>
        <end position="19"/>
    </location>
</feature>
<keyword evidence="4" id="KW-1185">Reference proteome</keyword>
<accession>A0ABS1B785</accession>
<reference evidence="3 4" key="1">
    <citation type="submission" date="2020-12" db="EMBL/GenBank/DDBJ databases">
        <title>Brachybacterium sp. MASK1Z-5, whole genome shotgun sequence.</title>
        <authorList>
            <person name="Tuo L."/>
        </authorList>
    </citation>
    <scope>NUCLEOTIDE SEQUENCE [LARGE SCALE GENOMIC DNA]</scope>
    <source>
        <strain evidence="3 4">MASK1Z-5</strain>
    </source>
</reference>
<dbReference type="EMBL" id="JAEDAJ010000001">
    <property type="protein sequence ID" value="MBK0330479.1"/>
    <property type="molecule type" value="Genomic_DNA"/>
</dbReference>
<sequence>MTVAPDPTPSTRAAAPAPGERARREIPGDRERREPPPGATGRAEHAGAGAARREVAVIGAGPRGTAIIERLVAASQRDDWQGLLELHLVDPCAGLGGNVWRQDQGEVLLMNTATCQTTMYPDESCRPELPVPHTETLADFLAAEGLGPADIASRAAHGRYLAAVLERAIADADPNRLRIRVHRTSALDVSGEPGTPQRVALQDGTELTVDAVALALGHLATAPGPRSQVMEHAAARHGLVHAAPANPLQVDYSALLGRERVAVQGMGLNFYDALGMLADAAGGRFAPDAHAPSGLRYIPGGGEPQLIVGSRSGMVYRPKPDLRPYLPEPHEPRILTRERVLELSVRPDGLDHEADVMPLILAELQRALAVSGFRALAEEAVILRMLFPFGRRGGPITDAHARTLEVVRRSLREAAEPDPAWLLVFRVLTACRIQVNQLIDLGAYTTESVARDIDGHLRNAFASWASGPPVLRVRQLLALEEAGLVRFTGPGMRVDVDDEAGRFVVTAGEDFRYSCDGVLEAHLPGVELNAFTSPLLRAWRERGEARQDSWASRGTGRRVPTGSIAVDGLYAPIGKDGRVHERRLLVGVPVSTAQPGSAITAEPGTAPQLLHHAEVVARRLAAWGGALPA</sequence>
<comment type="caution">
    <text evidence="3">The sequence shown here is derived from an EMBL/GenBank/DDBJ whole genome shotgun (WGS) entry which is preliminary data.</text>
</comment>
<evidence type="ECO:0000259" key="2">
    <source>
        <dbReference type="Pfam" id="PF13454"/>
    </source>
</evidence>
<dbReference type="PANTHER" id="PTHR40254">
    <property type="entry name" value="BLR0577 PROTEIN"/>
    <property type="match status" value="1"/>
</dbReference>
<dbReference type="PANTHER" id="PTHR40254:SF1">
    <property type="entry name" value="BLR0577 PROTEIN"/>
    <property type="match status" value="1"/>
</dbReference>
<protein>
    <submittedName>
        <fullName evidence="3">FAD/NAD(P)-binding protein</fullName>
    </submittedName>
</protein>
<dbReference type="SUPFAM" id="SSF51905">
    <property type="entry name" value="FAD/NAD(P)-binding domain"/>
    <property type="match status" value="1"/>
</dbReference>
<evidence type="ECO:0000313" key="3">
    <source>
        <dbReference type="EMBL" id="MBK0330479.1"/>
    </source>
</evidence>
<dbReference type="InterPro" id="IPR052189">
    <property type="entry name" value="L-asp_N-monooxygenase_NS-form"/>
</dbReference>
<dbReference type="Proteomes" id="UP000612352">
    <property type="component" value="Unassembled WGS sequence"/>
</dbReference>
<evidence type="ECO:0000256" key="1">
    <source>
        <dbReference type="SAM" id="MobiDB-lite"/>
    </source>
</evidence>
<dbReference type="RefSeq" id="WP_200501087.1">
    <property type="nucleotide sequence ID" value="NZ_JAEDAJ010000001.1"/>
</dbReference>
<dbReference type="InterPro" id="IPR036188">
    <property type="entry name" value="FAD/NAD-bd_sf"/>
</dbReference>